<name>A0A7Y0DW57_9GAMM</name>
<dbReference type="RefSeq" id="WP_169021613.1">
    <property type="nucleotide sequence ID" value="NZ_JABBMT010000053.1"/>
</dbReference>
<dbReference type="Proteomes" id="UP000570493">
    <property type="component" value="Unassembled WGS sequence"/>
</dbReference>
<dbReference type="InterPro" id="IPR014347">
    <property type="entry name" value="Tautomerase/MIF_sf"/>
</dbReference>
<protein>
    <submittedName>
        <fullName evidence="1">5-carboxymethyl-2-hydroxymuconate Delta-isomerase</fullName>
    </submittedName>
</protein>
<dbReference type="InterPro" id="IPR004220">
    <property type="entry name" value="5-COMe_2-OHmuconate_Isoase"/>
</dbReference>
<dbReference type="PANTHER" id="PTHR37950:SF1">
    <property type="entry name" value="4-HYDROXYPHENYLACETATE CATABOLISM PROTEIN"/>
    <property type="match status" value="1"/>
</dbReference>
<evidence type="ECO:0000313" key="2">
    <source>
        <dbReference type="Proteomes" id="UP000570493"/>
    </source>
</evidence>
<dbReference type="EMBL" id="JABBMT010000053">
    <property type="protein sequence ID" value="NMM42719.1"/>
    <property type="molecule type" value="Genomic_DNA"/>
</dbReference>
<keyword evidence="2" id="KW-1185">Reference proteome</keyword>
<dbReference type="CDD" id="cd00580">
    <property type="entry name" value="CHMI"/>
    <property type="match status" value="1"/>
</dbReference>
<comment type="caution">
    <text evidence="1">The sequence shown here is derived from an EMBL/GenBank/DDBJ whole genome shotgun (WGS) entry which is preliminary data.</text>
</comment>
<reference evidence="1" key="1">
    <citation type="submission" date="2020-04" db="EMBL/GenBank/DDBJ databases">
        <title>Genome Sequencing for Pseudoaltermonas arctica.</title>
        <authorList>
            <person name="Elkins N.S."/>
        </authorList>
    </citation>
    <scope>NUCLEOTIDE SEQUENCE [LARGE SCALE GENOMIC DNA]</scope>
    <source>
        <strain evidence="1">NEC-BIFX-2020_0012</strain>
    </source>
</reference>
<dbReference type="Pfam" id="PF02962">
    <property type="entry name" value="CHMI"/>
    <property type="match status" value="1"/>
</dbReference>
<dbReference type="GO" id="GO:0008704">
    <property type="term" value="F:5-carboxymethyl-2-hydroxymuconate delta-isomerase activity"/>
    <property type="evidence" value="ECO:0007669"/>
    <property type="project" value="InterPro"/>
</dbReference>
<evidence type="ECO:0000313" key="1">
    <source>
        <dbReference type="EMBL" id="NMM42719.1"/>
    </source>
</evidence>
<organism evidence="1 2">
    <name type="scientific">Pseudoalteromonas arctica</name>
    <dbReference type="NCBI Taxonomy" id="394751"/>
    <lineage>
        <taxon>Bacteria</taxon>
        <taxon>Pseudomonadati</taxon>
        <taxon>Pseudomonadota</taxon>
        <taxon>Gammaproteobacteria</taxon>
        <taxon>Alteromonadales</taxon>
        <taxon>Pseudoalteromonadaceae</taxon>
        <taxon>Pseudoalteromonas</taxon>
    </lineage>
</organism>
<gene>
    <name evidence="1" type="ORF">HHO47_18405</name>
</gene>
<dbReference type="Gene3D" id="3.30.429.10">
    <property type="entry name" value="Macrophage Migration Inhibitory Factor"/>
    <property type="match status" value="1"/>
</dbReference>
<accession>A0A7Y0DW57</accession>
<dbReference type="PANTHER" id="PTHR37950">
    <property type="entry name" value="4-HYDROXYPHENYLACETATE CATABOLISM PROTEIN"/>
    <property type="match status" value="1"/>
</dbReference>
<dbReference type="SUPFAM" id="SSF55331">
    <property type="entry name" value="Tautomerase/MIF"/>
    <property type="match status" value="1"/>
</dbReference>
<dbReference type="AlphaFoldDB" id="A0A7Y0DW57"/>
<proteinExistence type="predicted"/>
<sequence length="114" mass="12864">MPHFVIDCASSILEVCDEATLNKEIHKVANSTGLFVEGDIKVRVNPFNNYLVGNEKHEFIHVFTHIMQGRTTEQKAALSKAVVTMLNDKFPEVANIAMNINDFEKATYCNKNHL</sequence>